<dbReference type="AlphaFoldDB" id="A0A7W7SR50"/>
<evidence type="ECO:0000256" key="1">
    <source>
        <dbReference type="PROSITE-ProRule" id="PRU00510"/>
    </source>
</evidence>
<accession>A0A7W7SR50</accession>
<dbReference type="PROSITE" id="PS51128">
    <property type="entry name" value="ZF_DKSA_2"/>
    <property type="match status" value="1"/>
</dbReference>
<comment type="caution">
    <text evidence="2">The sequence shown here is derived from an EMBL/GenBank/DDBJ whole genome shotgun (WGS) entry which is preliminary data.</text>
</comment>
<feature type="zinc finger region" description="dksA C4-type" evidence="1">
    <location>
        <begin position="74"/>
        <end position="98"/>
    </location>
</feature>
<gene>
    <name evidence="2" type="ORF">FHR38_003162</name>
</gene>
<organism evidence="2 3">
    <name type="scientific">Micromonospora polyrhachis</name>
    <dbReference type="NCBI Taxonomy" id="1282883"/>
    <lineage>
        <taxon>Bacteria</taxon>
        <taxon>Bacillati</taxon>
        <taxon>Actinomycetota</taxon>
        <taxon>Actinomycetes</taxon>
        <taxon>Micromonosporales</taxon>
        <taxon>Micromonosporaceae</taxon>
        <taxon>Micromonospora</taxon>
    </lineage>
</organism>
<name>A0A7W7SR50_9ACTN</name>
<reference evidence="2 3" key="1">
    <citation type="submission" date="2020-08" db="EMBL/GenBank/DDBJ databases">
        <title>Sequencing the genomes of 1000 actinobacteria strains.</title>
        <authorList>
            <person name="Klenk H.-P."/>
        </authorList>
    </citation>
    <scope>NUCLEOTIDE SEQUENCE [LARGE SCALE GENOMIC DNA]</scope>
    <source>
        <strain evidence="2 3">DSM 45886</strain>
    </source>
</reference>
<dbReference type="Gene3D" id="1.20.120.910">
    <property type="entry name" value="DksA, coiled-coil domain"/>
    <property type="match status" value="1"/>
</dbReference>
<keyword evidence="3" id="KW-1185">Reference proteome</keyword>
<dbReference type="EMBL" id="JACHJW010000001">
    <property type="protein sequence ID" value="MBB4959429.1"/>
    <property type="molecule type" value="Genomic_DNA"/>
</dbReference>
<proteinExistence type="predicted"/>
<dbReference type="RefSeq" id="WP_184535359.1">
    <property type="nucleotide sequence ID" value="NZ_JACHJW010000001.1"/>
</dbReference>
<evidence type="ECO:0000313" key="2">
    <source>
        <dbReference type="EMBL" id="MBB4959429.1"/>
    </source>
</evidence>
<protein>
    <submittedName>
        <fullName evidence="2">RNA polymerase-binding transcription factor DksA</fullName>
    </submittedName>
</protein>
<evidence type="ECO:0000313" key="3">
    <source>
        <dbReference type="Proteomes" id="UP000578819"/>
    </source>
</evidence>
<dbReference type="Proteomes" id="UP000578819">
    <property type="component" value="Unassembled WGS sequence"/>
</dbReference>
<sequence length="100" mass="11199">MRRKDELGVLRMVLEEQYERHSTQLALLDRQAGDSRCRGGDADTAAVLTASSRQALGDIARALHYLDHDAYGCCEQCRTEIPIEHLAQHPAVRFCTSCEP</sequence>
<dbReference type="PANTHER" id="PTHR33823:SF4">
    <property type="entry name" value="GENERAL STRESS PROTEIN 16O"/>
    <property type="match status" value="1"/>
</dbReference>
<dbReference type="PANTHER" id="PTHR33823">
    <property type="entry name" value="RNA POLYMERASE-BINDING TRANSCRIPTION FACTOR DKSA-RELATED"/>
    <property type="match status" value="1"/>
</dbReference>